<dbReference type="AlphaFoldDB" id="A0A931FL05"/>
<gene>
    <name evidence="4" type="ORF">I2I01_11625</name>
</gene>
<name>A0A931FL05_9BACT</name>
<dbReference type="InterPro" id="IPR046947">
    <property type="entry name" value="LytR-like"/>
</dbReference>
<dbReference type="SUPFAM" id="SSF52172">
    <property type="entry name" value="CheY-like"/>
    <property type="match status" value="1"/>
</dbReference>
<evidence type="ECO:0000313" key="4">
    <source>
        <dbReference type="EMBL" id="MBF9142290.1"/>
    </source>
</evidence>
<dbReference type="PANTHER" id="PTHR37299">
    <property type="entry name" value="TRANSCRIPTIONAL REGULATOR-RELATED"/>
    <property type="match status" value="1"/>
</dbReference>
<dbReference type="Pfam" id="PF00072">
    <property type="entry name" value="Response_reg"/>
    <property type="match status" value="1"/>
</dbReference>
<dbReference type="PROSITE" id="PS50930">
    <property type="entry name" value="HTH_LYTTR"/>
    <property type="match status" value="1"/>
</dbReference>
<dbReference type="InterPro" id="IPR001789">
    <property type="entry name" value="Sig_transdc_resp-reg_receiver"/>
</dbReference>
<organism evidence="4 5">
    <name type="scientific">Hymenobacter properus</name>
    <dbReference type="NCBI Taxonomy" id="2791026"/>
    <lineage>
        <taxon>Bacteria</taxon>
        <taxon>Pseudomonadati</taxon>
        <taxon>Bacteroidota</taxon>
        <taxon>Cytophagia</taxon>
        <taxon>Cytophagales</taxon>
        <taxon>Hymenobacteraceae</taxon>
        <taxon>Hymenobacter</taxon>
    </lineage>
</organism>
<accession>A0A931FL05</accession>
<protein>
    <submittedName>
        <fullName evidence="4">Response regulator transcription factor</fullName>
    </submittedName>
</protein>
<evidence type="ECO:0000259" key="2">
    <source>
        <dbReference type="PROSITE" id="PS50110"/>
    </source>
</evidence>
<dbReference type="GO" id="GO:0003677">
    <property type="term" value="F:DNA binding"/>
    <property type="evidence" value="ECO:0007669"/>
    <property type="project" value="InterPro"/>
</dbReference>
<dbReference type="InterPro" id="IPR011006">
    <property type="entry name" value="CheY-like_superfamily"/>
</dbReference>
<sequence length="255" mass="28957">MKTLIIEDEQFAADLLADLIRGVRPEAELVGVLGSVEEAVEWLRLHQAPDLIFCDIHLSDGSSFDIFRQVEVRCPVIFTTAYNQYALQAFKVNSIDYLLKPVKREDVAAALRMYDESRQHYVAAGLGNLQGLLQTLQAPAQRPLRSRFLVKAGPSIKVVQLPEIAYFQAEDAVVFLVTHEKKRYIVNFTLDQLEEQLDPQLFFRANRQLLVHITAVREVKPYLKGRLYLLLSPATAEDVFVSSSRAAAFKHWLDS</sequence>
<reference evidence="4 5" key="1">
    <citation type="submission" date="2020-11" db="EMBL/GenBank/DDBJ databases">
        <authorList>
            <person name="Kim M.K."/>
        </authorList>
    </citation>
    <scope>NUCLEOTIDE SEQUENCE [LARGE SCALE GENOMIC DNA]</scope>
    <source>
        <strain evidence="4 5">BT439</strain>
    </source>
</reference>
<dbReference type="Pfam" id="PF04397">
    <property type="entry name" value="LytTR"/>
    <property type="match status" value="1"/>
</dbReference>
<evidence type="ECO:0000313" key="5">
    <source>
        <dbReference type="Proteomes" id="UP000645610"/>
    </source>
</evidence>
<dbReference type="Gene3D" id="2.40.50.1020">
    <property type="entry name" value="LytTr DNA-binding domain"/>
    <property type="match status" value="1"/>
</dbReference>
<dbReference type="FunFam" id="3.40.50.2300:FF:000361">
    <property type="entry name" value="Two-component system response regulator"/>
    <property type="match status" value="1"/>
</dbReference>
<feature type="domain" description="Response regulatory" evidence="2">
    <location>
        <begin position="2"/>
        <end position="115"/>
    </location>
</feature>
<dbReference type="PANTHER" id="PTHR37299:SF1">
    <property type="entry name" value="STAGE 0 SPORULATION PROTEIN A HOMOLOG"/>
    <property type="match status" value="1"/>
</dbReference>
<dbReference type="Gene3D" id="3.40.50.2300">
    <property type="match status" value="1"/>
</dbReference>
<evidence type="ECO:0000259" key="3">
    <source>
        <dbReference type="PROSITE" id="PS50930"/>
    </source>
</evidence>
<dbReference type="SMART" id="SM00850">
    <property type="entry name" value="LytTR"/>
    <property type="match status" value="1"/>
</dbReference>
<keyword evidence="1" id="KW-0597">Phosphoprotein</keyword>
<feature type="domain" description="HTH LytTR-type" evidence="3">
    <location>
        <begin position="148"/>
        <end position="255"/>
    </location>
</feature>
<dbReference type="Proteomes" id="UP000645610">
    <property type="component" value="Unassembled WGS sequence"/>
</dbReference>
<feature type="modified residue" description="4-aspartylphosphate" evidence="1">
    <location>
        <position position="55"/>
    </location>
</feature>
<dbReference type="InterPro" id="IPR007492">
    <property type="entry name" value="LytTR_DNA-bd_dom"/>
</dbReference>
<comment type="caution">
    <text evidence="4">The sequence shown here is derived from an EMBL/GenBank/DDBJ whole genome shotgun (WGS) entry which is preliminary data.</text>
</comment>
<dbReference type="SMART" id="SM00448">
    <property type="entry name" value="REC"/>
    <property type="match status" value="1"/>
</dbReference>
<evidence type="ECO:0000256" key="1">
    <source>
        <dbReference type="PROSITE-ProRule" id="PRU00169"/>
    </source>
</evidence>
<keyword evidence="5" id="KW-1185">Reference proteome</keyword>
<dbReference type="PROSITE" id="PS50110">
    <property type="entry name" value="RESPONSE_REGULATORY"/>
    <property type="match status" value="1"/>
</dbReference>
<proteinExistence type="predicted"/>
<dbReference type="GO" id="GO:0000156">
    <property type="term" value="F:phosphorelay response regulator activity"/>
    <property type="evidence" value="ECO:0007669"/>
    <property type="project" value="InterPro"/>
</dbReference>
<dbReference type="RefSeq" id="WP_196286605.1">
    <property type="nucleotide sequence ID" value="NZ_JADQDP010000002.1"/>
</dbReference>
<dbReference type="EMBL" id="JADQDP010000002">
    <property type="protein sequence ID" value="MBF9142290.1"/>
    <property type="molecule type" value="Genomic_DNA"/>
</dbReference>